<dbReference type="RefSeq" id="WP_203571634.1">
    <property type="nucleotide sequence ID" value="NZ_WOFE01000006.1"/>
</dbReference>
<dbReference type="PANTHER" id="PTHR38038:SF1">
    <property type="entry name" value="PENICILLIN-BINDING PROTEIN ACTIVATOR LPOA"/>
    <property type="match status" value="1"/>
</dbReference>
<comment type="caution">
    <text evidence="2">The sequence shown here is derived from an EMBL/GenBank/DDBJ whole genome shotgun (WGS) entry which is preliminary data.</text>
</comment>
<proteinExistence type="predicted"/>
<reference evidence="2 3" key="1">
    <citation type="submission" date="2019-11" db="EMBL/GenBank/DDBJ databases">
        <title>Novel Deefgea species.</title>
        <authorList>
            <person name="Han J.-H."/>
        </authorList>
    </citation>
    <scope>NUCLEOTIDE SEQUENCE [LARGE SCALE GENOMIC DNA]</scope>
    <source>
        <strain evidence="2 3">LMG 24817</strain>
    </source>
</reference>
<keyword evidence="1" id="KW-0472">Membrane</keyword>
<dbReference type="Pfam" id="PF04348">
    <property type="entry name" value="LppC"/>
    <property type="match status" value="1"/>
</dbReference>
<dbReference type="EMBL" id="WOFE01000006">
    <property type="protein sequence ID" value="MBM5572304.1"/>
    <property type="molecule type" value="Genomic_DNA"/>
</dbReference>
<evidence type="ECO:0000313" key="3">
    <source>
        <dbReference type="Proteomes" id="UP001195660"/>
    </source>
</evidence>
<sequence length="417" mass="45233">MHAKFLLAQCWAIVSWCRAVAISRACFKSAAHPVITGRVVLEILMYKAYIAVPALRPRRSDGRSRLLKLTLSAVLYGALGFTTTTARAEDASAVAEATAPNQLMALILPSKSKSFKAASDAIRAGVLAGERVHGGAGLPVVRAYPTDEKEENVVAAYQQAVLDGASVVIGPLTKSAMNYLSDSTELKIPVLALNSFDETTLQQANLYSFSLSVEAEAAQVAQLMLQNQYARPMVLQMSDALSQRMSQGFVQEWRKLNQTDALVVTVADARRDAAQLREQIKEANVDAIFLAMDGKAARLVRPYVGNDLAIYGTSQIDSSRLGRTALVDLTGIRFVDMPWLGMPDTDGFDLYNRTRSPSNDVERLFAMGVDAWRIGAQLQAGAAQNATSIDGITGVLTIGDDRVIKRNMITRTMSLTK</sequence>
<evidence type="ECO:0000256" key="1">
    <source>
        <dbReference type="ARBA" id="ARBA00023136"/>
    </source>
</evidence>
<gene>
    <name evidence="2" type="ORF">GM173_12060</name>
</gene>
<dbReference type="Gene3D" id="3.40.50.2300">
    <property type="match status" value="2"/>
</dbReference>
<dbReference type="InterPro" id="IPR007443">
    <property type="entry name" value="LpoA"/>
</dbReference>
<accession>A0ABS2CDU3</accession>
<dbReference type="PANTHER" id="PTHR38038">
    <property type="entry name" value="PENICILLIN-BINDING PROTEIN ACTIVATOR LPOA"/>
    <property type="match status" value="1"/>
</dbReference>
<dbReference type="Proteomes" id="UP001195660">
    <property type="component" value="Unassembled WGS sequence"/>
</dbReference>
<keyword evidence="3" id="KW-1185">Reference proteome</keyword>
<dbReference type="InterPro" id="IPR028082">
    <property type="entry name" value="Peripla_BP_I"/>
</dbReference>
<organism evidence="2 3">
    <name type="scientific">Deefgea chitinilytica</name>
    <dbReference type="NCBI Taxonomy" id="570276"/>
    <lineage>
        <taxon>Bacteria</taxon>
        <taxon>Pseudomonadati</taxon>
        <taxon>Pseudomonadota</taxon>
        <taxon>Betaproteobacteria</taxon>
        <taxon>Neisseriales</taxon>
        <taxon>Chitinibacteraceae</taxon>
        <taxon>Deefgea</taxon>
    </lineage>
</organism>
<dbReference type="CDD" id="cd06339">
    <property type="entry name" value="PBP1_YraM_LppC_lipoprotein-like"/>
    <property type="match status" value="1"/>
</dbReference>
<evidence type="ECO:0000313" key="2">
    <source>
        <dbReference type="EMBL" id="MBM5572304.1"/>
    </source>
</evidence>
<protein>
    <submittedName>
        <fullName evidence="2">ABC transporter substrate-binding protein</fullName>
    </submittedName>
</protein>
<name>A0ABS2CDU3_9NEIS</name>
<dbReference type="SUPFAM" id="SSF53822">
    <property type="entry name" value="Periplasmic binding protein-like I"/>
    <property type="match status" value="1"/>
</dbReference>